<dbReference type="OrthoDB" id="9812722at2"/>
<evidence type="ECO:0008006" key="4">
    <source>
        <dbReference type="Google" id="ProtNLM"/>
    </source>
</evidence>
<dbReference type="AlphaFoldDB" id="A0A5M6I801"/>
<dbReference type="RefSeq" id="WP_150063971.1">
    <property type="nucleotide sequence ID" value="NZ_JACHII010000004.1"/>
</dbReference>
<gene>
    <name evidence="2" type="ORF">F1188_18675</name>
</gene>
<feature type="compositionally biased region" description="Gly residues" evidence="1">
    <location>
        <begin position="75"/>
        <end position="84"/>
    </location>
</feature>
<accession>A0A5M6I801</accession>
<feature type="compositionally biased region" description="Basic and acidic residues" evidence="1">
    <location>
        <begin position="92"/>
        <end position="101"/>
    </location>
</feature>
<protein>
    <recommendedName>
        <fullName evidence="4">SprA-related family protein</fullName>
    </recommendedName>
</protein>
<evidence type="ECO:0000256" key="1">
    <source>
        <dbReference type="SAM" id="MobiDB-lite"/>
    </source>
</evidence>
<feature type="region of interest" description="Disordered" evidence="1">
    <location>
        <begin position="26"/>
        <end position="151"/>
    </location>
</feature>
<feature type="compositionally biased region" description="Low complexity" evidence="1">
    <location>
        <begin position="282"/>
        <end position="300"/>
    </location>
</feature>
<evidence type="ECO:0000313" key="3">
    <source>
        <dbReference type="Proteomes" id="UP000324065"/>
    </source>
</evidence>
<reference evidence="2 3" key="1">
    <citation type="submission" date="2019-09" db="EMBL/GenBank/DDBJ databases">
        <title>Genome sequence of Roseospira marina, one of the more divergent members of the non-sulfur purple photosynthetic bacterial family, the Rhodospirillaceae.</title>
        <authorList>
            <person name="Meyer T."/>
            <person name="Kyndt J."/>
        </authorList>
    </citation>
    <scope>NUCLEOTIDE SEQUENCE [LARGE SCALE GENOMIC DNA]</scope>
    <source>
        <strain evidence="2 3">DSM 15113</strain>
    </source>
</reference>
<dbReference type="InterPro" id="IPR021973">
    <property type="entry name" value="SprA-related"/>
</dbReference>
<feature type="region of interest" description="Disordered" evidence="1">
    <location>
        <begin position="220"/>
        <end position="303"/>
    </location>
</feature>
<proteinExistence type="predicted"/>
<keyword evidence="3" id="KW-1185">Reference proteome</keyword>
<comment type="caution">
    <text evidence="2">The sequence shown here is derived from an EMBL/GenBank/DDBJ whole genome shotgun (WGS) entry which is preliminary data.</text>
</comment>
<sequence>MLSPVAIQPATPDYVLNLGPRAVEGASARFSRQGPPSSAGPGARGPAAPASDGQRRPPMTIVGSAPSLSTEMIGVFGGLDGDGGAPASQTKDQSRATRRPIDPLTGRPVEIDPFTGKPVFTDPADVEFETPAAGSREGGEDATGADGLTDAERAEVRRLAARDREVRQHEAAHKAAGGGVTGPATYTFVTGPDGKQYAVAGEVPITVNTASGDPEQVIRDMEQVRRAALAPSDPSPADRAAAASAQAAITQAEQDLRSEEQAAEAEEAAEDAAADTGAREVGASGAADTATATSAASGGSANPGALTAAIEAYRGSQSLPERGAVRLMA</sequence>
<feature type="compositionally biased region" description="Low complexity" evidence="1">
    <location>
        <begin position="34"/>
        <end position="52"/>
    </location>
</feature>
<dbReference type="EMBL" id="VWPJ01000028">
    <property type="protein sequence ID" value="KAA5603869.1"/>
    <property type="molecule type" value="Genomic_DNA"/>
</dbReference>
<feature type="compositionally biased region" description="Acidic residues" evidence="1">
    <location>
        <begin position="261"/>
        <end position="273"/>
    </location>
</feature>
<name>A0A5M6I801_9PROT</name>
<feature type="compositionally biased region" description="Low complexity" evidence="1">
    <location>
        <begin position="226"/>
        <end position="248"/>
    </location>
</feature>
<dbReference type="Pfam" id="PF12118">
    <property type="entry name" value="SprA-related"/>
    <property type="match status" value="1"/>
</dbReference>
<organism evidence="2 3">
    <name type="scientific">Roseospira marina</name>
    <dbReference type="NCBI Taxonomy" id="140057"/>
    <lineage>
        <taxon>Bacteria</taxon>
        <taxon>Pseudomonadati</taxon>
        <taxon>Pseudomonadota</taxon>
        <taxon>Alphaproteobacteria</taxon>
        <taxon>Rhodospirillales</taxon>
        <taxon>Rhodospirillaceae</taxon>
        <taxon>Roseospira</taxon>
    </lineage>
</organism>
<dbReference type="Proteomes" id="UP000324065">
    <property type="component" value="Unassembled WGS sequence"/>
</dbReference>
<evidence type="ECO:0000313" key="2">
    <source>
        <dbReference type="EMBL" id="KAA5603869.1"/>
    </source>
</evidence>